<organism evidence="1">
    <name type="scientific">marine sediment metagenome</name>
    <dbReference type="NCBI Taxonomy" id="412755"/>
    <lineage>
        <taxon>unclassified sequences</taxon>
        <taxon>metagenomes</taxon>
        <taxon>ecological metagenomes</taxon>
    </lineage>
</organism>
<reference evidence="1" key="1">
    <citation type="journal article" date="2015" name="Nature">
        <title>Complex archaea that bridge the gap between prokaryotes and eukaryotes.</title>
        <authorList>
            <person name="Spang A."/>
            <person name="Saw J.H."/>
            <person name="Jorgensen S.L."/>
            <person name="Zaremba-Niedzwiedzka K."/>
            <person name="Martijn J."/>
            <person name="Lind A.E."/>
            <person name="van Eijk R."/>
            <person name="Schleper C."/>
            <person name="Guy L."/>
            <person name="Ettema T.J."/>
        </authorList>
    </citation>
    <scope>NUCLEOTIDE SEQUENCE</scope>
</reference>
<dbReference type="EMBL" id="LAZR01033958">
    <property type="protein sequence ID" value="KKL46631.1"/>
    <property type="molecule type" value="Genomic_DNA"/>
</dbReference>
<protein>
    <submittedName>
        <fullName evidence="1">Uncharacterized protein</fullName>
    </submittedName>
</protein>
<accession>A0A0F9CYV7</accession>
<gene>
    <name evidence="1" type="ORF">LCGC14_2343630</name>
</gene>
<evidence type="ECO:0000313" key="1">
    <source>
        <dbReference type="EMBL" id="KKL46631.1"/>
    </source>
</evidence>
<proteinExistence type="predicted"/>
<comment type="caution">
    <text evidence="1">The sequence shown here is derived from an EMBL/GenBank/DDBJ whole genome shotgun (WGS) entry which is preliminary data.</text>
</comment>
<sequence length="110" mass="12466">MGTIIEFTMHPQVLSTGKEVLFFSKKDRLLLVAKSGGAQGRSRVYAFSPQGLIDLNIELKSFQFNTLISVIERLKRRPSIKEWRTLLRTAAKNFNFMKGGAHEGRDKKPA</sequence>
<dbReference type="AlphaFoldDB" id="A0A0F9CYV7"/>
<name>A0A0F9CYV7_9ZZZZ</name>